<gene>
    <name evidence="2" type="ORF">NPIL_244891</name>
</gene>
<reference evidence="2" key="1">
    <citation type="submission" date="2020-08" db="EMBL/GenBank/DDBJ databases">
        <title>Multicomponent nature underlies the extraordinary mechanical properties of spider dragline silk.</title>
        <authorList>
            <person name="Kono N."/>
            <person name="Nakamura H."/>
            <person name="Mori M."/>
            <person name="Yoshida Y."/>
            <person name="Ohtoshi R."/>
            <person name="Malay A.D."/>
            <person name="Moran D.A.P."/>
            <person name="Tomita M."/>
            <person name="Numata K."/>
            <person name="Arakawa K."/>
        </authorList>
    </citation>
    <scope>NUCLEOTIDE SEQUENCE</scope>
</reference>
<dbReference type="Proteomes" id="UP000887013">
    <property type="component" value="Unassembled WGS sequence"/>
</dbReference>
<dbReference type="AlphaFoldDB" id="A0A8X6QN16"/>
<feature type="region of interest" description="Disordered" evidence="1">
    <location>
        <begin position="22"/>
        <end position="55"/>
    </location>
</feature>
<keyword evidence="3" id="KW-1185">Reference proteome</keyword>
<comment type="caution">
    <text evidence="2">The sequence shown here is derived from an EMBL/GenBank/DDBJ whole genome shotgun (WGS) entry which is preliminary data.</text>
</comment>
<name>A0A8X6QN16_NEPPI</name>
<feature type="compositionally biased region" description="Low complexity" evidence="1">
    <location>
        <begin position="25"/>
        <end position="49"/>
    </location>
</feature>
<accession>A0A8X6QN16</accession>
<proteinExistence type="predicted"/>
<dbReference type="EMBL" id="BMAW01031663">
    <property type="protein sequence ID" value="GFU22195.1"/>
    <property type="molecule type" value="Genomic_DNA"/>
</dbReference>
<protein>
    <submittedName>
        <fullName evidence="2">Uncharacterized protein</fullName>
    </submittedName>
</protein>
<evidence type="ECO:0000313" key="3">
    <source>
        <dbReference type="Proteomes" id="UP000887013"/>
    </source>
</evidence>
<evidence type="ECO:0000256" key="1">
    <source>
        <dbReference type="SAM" id="MobiDB-lite"/>
    </source>
</evidence>
<sequence>MSMPLQPFPDHIVEVERKKEIFRQKSSTHSPRSSPSCSVSGKSSPRVSGNSRAKRPPVIARKVYKQFGTAACVALPCQRKVIVHLIEFF</sequence>
<organism evidence="2 3">
    <name type="scientific">Nephila pilipes</name>
    <name type="common">Giant wood spider</name>
    <name type="synonym">Nephila maculata</name>
    <dbReference type="NCBI Taxonomy" id="299642"/>
    <lineage>
        <taxon>Eukaryota</taxon>
        <taxon>Metazoa</taxon>
        <taxon>Ecdysozoa</taxon>
        <taxon>Arthropoda</taxon>
        <taxon>Chelicerata</taxon>
        <taxon>Arachnida</taxon>
        <taxon>Araneae</taxon>
        <taxon>Araneomorphae</taxon>
        <taxon>Entelegynae</taxon>
        <taxon>Araneoidea</taxon>
        <taxon>Nephilidae</taxon>
        <taxon>Nephila</taxon>
    </lineage>
</organism>
<evidence type="ECO:0000313" key="2">
    <source>
        <dbReference type="EMBL" id="GFU22195.1"/>
    </source>
</evidence>